<dbReference type="InParanoid" id="A0A7X0JUP4"/>
<dbReference type="InterPro" id="IPR000531">
    <property type="entry name" value="Beta-barrel_TonB"/>
</dbReference>
<evidence type="ECO:0000256" key="12">
    <source>
        <dbReference type="RuleBase" id="RU003357"/>
    </source>
</evidence>
<comment type="subcellular location">
    <subcellularLocation>
        <location evidence="1 11">Cell outer membrane</location>
        <topology evidence="1 11">Multi-pass membrane protein</topology>
    </subcellularLocation>
</comment>
<evidence type="ECO:0000259" key="13">
    <source>
        <dbReference type="Pfam" id="PF00593"/>
    </source>
</evidence>
<dbReference type="GO" id="GO:0006826">
    <property type="term" value="P:iron ion transport"/>
    <property type="evidence" value="ECO:0007669"/>
    <property type="project" value="UniProtKB-KW"/>
</dbReference>
<dbReference type="PANTHER" id="PTHR32552:SF81">
    <property type="entry name" value="TONB-DEPENDENT OUTER MEMBRANE RECEPTOR"/>
    <property type="match status" value="1"/>
</dbReference>
<proteinExistence type="inferred from homology"/>
<name>A0A7X0JUP4_9GAMM</name>
<dbReference type="Pfam" id="PF07715">
    <property type="entry name" value="Plug"/>
    <property type="match status" value="1"/>
</dbReference>
<dbReference type="Pfam" id="PF00593">
    <property type="entry name" value="TonB_dep_Rec_b-barrel"/>
    <property type="match status" value="1"/>
</dbReference>
<keyword evidence="4" id="KW-0410">Iron transport</keyword>
<comment type="similarity">
    <text evidence="11 12">Belongs to the TonB-dependent receptor family.</text>
</comment>
<evidence type="ECO:0000256" key="11">
    <source>
        <dbReference type="PROSITE-ProRule" id="PRU01360"/>
    </source>
</evidence>
<evidence type="ECO:0000256" key="2">
    <source>
        <dbReference type="ARBA" id="ARBA00022448"/>
    </source>
</evidence>
<keyword evidence="7" id="KW-0406">Ion transport</keyword>
<keyword evidence="8 12" id="KW-0798">TonB box</keyword>
<dbReference type="GO" id="GO:0009279">
    <property type="term" value="C:cell outer membrane"/>
    <property type="evidence" value="ECO:0007669"/>
    <property type="project" value="UniProtKB-SubCell"/>
</dbReference>
<dbReference type="RefSeq" id="WP_166845530.1">
    <property type="nucleotide sequence ID" value="NZ_JAAONY010000002.1"/>
</dbReference>
<evidence type="ECO:0000256" key="3">
    <source>
        <dbReference type="ARBA" id="ARBA00022452"/>
    </source>
</evidence>
<keyword evidence="5 11" id="KW-0812">Transmembrane</keyword>
<evidence type="ECO:0000256" key="7">
    <source>
        <dbReference type="ARBA" id="ARBA00023065"/>
    </source>
</evidence>
<evidence type="ECO:0000256" key="4">
    <source>
        <dbReference type="ARBA" id="ARBA00022496"/>
    </source>
</evidence>
<dbReference type="InterPro" id="IPR039426">
    <property type="entry name" value="TonB-dep_rcpt-like"/>
</dbReference>
<dbReference type="PANTHER" id="PTHR32552">
    <property type="entry name" value="FERRICHROME IRON RECEPTOR-RELATED"/>
    <property type="match status" value="1"/>
</dbReference>
<dbReference type="AlphaFoldDB" id="A0A7X0JUP4"/>
<dbReference type="EMBL" id="JACHHT010000002">
    <property type="protein sequence ID" value="MBB6522620.1"/>
    <property type="molecule type" value="Genomic_DNA"/>
</dbReference>
<protein>
    <submittedName>
        <fullName evidence="15">Outer membrane receptor protein involved in Fe transport</fullName>
    </submittedName>
</protein>
<keyword evidence="3 11" id="KW-1134">Transmembrane beta strand</keyword>
<keyword evidence="16" id="KW-1185">Reference proteome</keyword>
<evidence type="ECO:0000259" key="14">
    <source>
        <dbReference type="Pfam" id="PF07715"/>
    </source>
</evidence>
<dbReference type="InterPro" id="IPR012910">
    <property type="entry name" value="Plug_dom"/>
</dbReference>
<reference evidence="15 16" key="1">
    <citation type="submission" date="2020-08" db="EMBL/GenBank/DDBJ databases">
        <title>Genomic Encyclopedia of Type Strains, Phase IV (KMG-IV): sequencing the most valuable type-strain genomes for metagenomic binning, comparative biology and taxonomic classification.</title>
        <authorList>
            <person name="Goeker M."/>
        </authorList>
    </citation>
    <scope>NUCLEOTIDE SEQUENCE [LARGE SCALE GENOMIC DNA]</scope>
    <source>
        <strain evidence="15 16">DSM 22368</strain>
    </source>
</reference>
<gene>
    <name evidence="15" type="ORF">HNR48_002905</name>
</gene>
<feature type="domain" description="TonB-dependent receptor-like beta-barrel" evidence="13">
    <location>
        <begin position="351"/>
        <end position="832"/>
    </location>
</feature>
<accession>A0A7X0JUP4</accession>
<evidence type="ECO:0000256" key="8">
    <source>
        <dbReference type="ARBA" id="ARBA00023077"/>
    </source>
</evidence>
<keyword evidence="6" id="KW-0408">Iron</keyword>
<dbReference type="InterPro" id="IPR036942">
    <property type="entry name" value="Beta-barrel_TonB_sf"/>
</dbReference>
<sequence>MPQLHSSIPKTRLLTIAISSLCFTAGGHAQTLEEVIVTAQKRAESLQDVPISVSAMSGEKMSDAGIQSFTDMNHYVPSFSVTKDPIGDKINIRGIQSGNQAGFEQSVGTFVDGIYRGRGTQSRYSFLDVEAVEILRGPQGTLFGKNTIAGALNIRSAKPTDELAGQLSASYNIEFETTDLQGFISGPLSDSVRGRLFLMNREMDKGWVHNSFYNADVPVSDEKAGRLSLEIDLGENTTLRLKTEAADFTTVGQPWDILVAGGLSAFGISSAADYRISMGNLPRAPFTHFGANGEFQNDPNGVLDFGAAGHLDGDSNETAITLEHVTDQGTITAILGHSAYEFQRLLDADFGPTPSVRFDDSEDFDQKSFELRFASDTDGQFNYITGMFYQEQDLTVDGLSYFNFGTLQPLLNGGCAGAVGAAYPALFVSGDALTTASNVAGAVGAAGGAGAALASACGQAAAFEPLVNAGINGGNRYALLDQSTESWAVFFQGTYEISDSTRLTLGLRYTEEEKSASQSVRAAAFEEGGTTALTNPLLIGAIETVGEFSTHSFTPSDPGMSRDEESLTWSANFQWDVNNDTMVYASASTGFKAGGFNSFYMALGQPDNSQDASFEEEEVISFEVGSKMTLLDGAAELNLALFRTEFDDLQASIFTGGTTFVVQNAAKAVTQGLEIDGRWALTDQLNMQAAFAYIDFEYENFPNQACTAAQFSSARQAAYEAALNAGSTLGAAAAALTYTNGSCAAAGLNDLQGKTSENTPELQFSMGLSHTQSLGDNFELLSNLNVSWTDDVFRQADLDPVSLQESYWKVDANITLASADGRWDVSLIGNNLTDEDTLSYVNDTPLFNGTHQAALEQPRSFTIRGRWHL</sequence>
<evidence type="ECO:0000313" key="15">
    <source>
        <dbReference type="EMBL" id="MBB6522620.1"/>
    </source>
</evidence>
<evidence type="ECO:0000256" key="6">
    <source>
        <dbReference type="ARBA" id="ARBA00023004"/>
    </source>
</evidence>
<keyword evidence="15" id="KW-0675">Receptor</keyword>
<feature type="domain" description="TonB-dependent receptor plug" evidence="14">
    <location>
        <begin position="46"/>
        <end position="151"/>
    </location>
</feature>
<keyword evidence="2 11" id="KW-0813">Transport</keyword>
<evidence type="ECO:0000256" key="1">
    <source>
        <dbReference type="ARBA" id="ARBA00004571"/>
    </source>
</evidence>
<evidence type="ECO:0000313" key="16">
    <source>
        <dbReference type="Proteomes" id="UP000528457"/>
    </source>
</evidence>
<dbReference type="SUPFAM" id="SSF56935">
    <property type="entry name" value="Porins"/>
    <property type="match status" value="1"/>
</dbReference>
<evidence type="ECO:0000256" key="10">
    <source>
        <dbReference type="ARBA" id="ARBA00023237"/>
    </source>
</evidence>
<dbReference type="Proteomes" id="UP000528457">
    <property type="component" value="Unassembled WGS sequence"/>
</dbReference>
<keyword evidence="10 11" id="KW-0998">Cell outer membrane</keyword>
<organism evidence="15 16">
    <name type="scientific">Pseudoteredinibacter isoporae</name>
    <dbReference type="NCBI Taxonomy" id="570281"/>
    <lineage>
        <taxon>Bacteria</taxon>
        <taxon>Pseudomonadati</taxon>
        <taxon>Pseudomonadota</taxon>
        <taxon>Gammaproteobacteria</taxon>
        <taxon>Cellvibrionales</taxon>
        <taxon>Cellvibrionaceae</taxon>
        <taxon>Pseudoteredinibacter</taxon>
    </lineage>
</organism>
<dbReference type="PROSITE" id="PS52016">
    <property type="entry name" value="TONB_DEPENDENT_REC_3"/>
    <property type="match status" value="1"/>
</dbReference>
<evidence type="ECO:0000256" key="5">
    <source>
        <dbReference type="ARBA" id="ARBA00022692"/>
    </source>
</evidence>
<dbReference type="Gene3D" id="2.40.170.20">
    <property type="entry name" value="TonB-dependent receptor, beta-barrel domain"/>
    <property type="match status" value="2"/>
</dbReference>
<keyword evidence="9 11" id="KW-0472">Membrane</keyword>
<comment type="caution">
    <text evidence="15">The sequence shown here is derived from an EMBL/GenBank/DDBJ whole genome shotgun (WGS) entry which is preliminary data.</text>
</comment>
<evidence type="ECO:0000256" key="9">
    <source>
        <dbReference type="ARBA" id="ARBA00023136"/>
    </source>
</evidence>